<comment type="caution">
    <text evidence="1">The sequence shown here is derived from an EMBL/GenBank/DDBJ whole genome shotgun (WGS) entry which is preliminary data.</text>
</comment>
<dbReference type="AlphaFoldDB" id="A0A225E0Y1"/>
<organism evidence="1 2">
    <name type="scientific">Fimbriiglobus ruber</name>
    <dbReference type="NCBI Taxonomy" id="1908690"/>
    <lineage>
        <taxon>Bacteria</taxon>
        <taxon>Pseudomonadati</taxon>
        <taxon>Planctomycetota</taxon>
        <taxon>Planctomycetia</taxon>
        <taxon>Gemmatales</taxon>
        <taxon>Gemmataceae</taxon>
        <taxon>Fimbriiglobus</taxon>
    </lineage>
</organism>
<gene>
    <name evidence="1" type="ORF">FRUB_04105</name>
</gene>
<reference evidence="2" key="1">
    <citation type="submission" date="2017-06" db="EMBL/GenBank/DDBJ databases">
        <title>Genome analysis of Fimbriiglobus ruber SP5, the first member of the order Planctomycetales with confirmed chitinolytic capability.</title>
        <authorList>
            <person name="Ravin N.V."/>
            <person name="Rakitin A.L."/>
            <person name="Ivanova A.A."/>
            <person name="Beletsky A.V."/>
            <person name="Kulichevskaya I.S."/>
            <person name="Mardanov A.V."/>
            <person name="Dedysh S.N."/>
        </authorList>
    </citation>
    <scope>NUCLEOTIDE SEQUENCE [LARGE SCALE GENOMIC DNA]</scope>
    <source>
        <strain evidence="2">SP5</strain>
    </source>
</reference>
<dbReference type="Proteomes" id="UP000214646">
    <property type="component" value="Unassembled WGS sequence"/>
</dbReference>
<protein>
    <submittedName>
        <fullName evidence="1">Uncharacterized protein</fullName>
    </submittedName>
</protein>
<dbReference type="EMBL" id="NIDE01000005">
    <property type="protein sequence ID" value="OWK42027.1"/>
    <property type="molecule type" value="Genomic_DNA"/>
</dbReference>
<sequence length="41" mass="4848">MRKFRQAPRAEREQHAEQAAKYRDLMTTLDMIGMLVNAGRR</sequence>
<name>A0A225E0Y1_9BACT</name>
<accession>A0A225E0Y1</accession>
<dbReference type="RefSeq" id="WP_261341160.1">
    <property type="nucleotide sequence ID" value="NZ_NIDE01000005.1"/>
</dbReference>
<evidence type="ECO:0000313" key="2">
    <source>
        <dbReference type="Proteomes" id="UP000214646"/>
    </source>
</evidence>
<keyword evidence="2" id="KW-1185">Reference proteome</keyword>
<proteinExistence type="predicted"/>
<evidence type="ECO:0000313" key="1">
    <source>
        <dbReference type="EMBL" id="OWK42027.1"/>
    </source>
</evidence>